<gene>
    <name evidence="1" type="ORF">UFOVP1382_4</name>
</gene>
<organism evidence="1">
    <name type="scientific">uncultured Caudovirales phage</name>
    <dbReference type="NCBI Taxonomy" id="2100421"/>
    <lineage>
        <taxon>Viruses</taxon>
        <taxon>Duplodnaviria</taxon>
        <taxon>Heunggongvirae</taxon>
        <taxon>Uroviricota</taxon>
        <taxon>Caudoviricetes</taxon>
        <taxon>Peduoviridae</taxon>
        <taxon>Maltschvirus</taxon>
        <taxon>Maltschvirus maltsch</taxon>
    </lineage>
</organism>
<proteinExistence type="predicted"/>
<dbReference type="EMBL" id="LR797331">
    <property type="protein sequence ID" value="CAB4203343.1"/>
    <property type="molecule type" value="Genomic_DNA"/>
</dbReference>
<accession>A0A6J5S3M3</accession>
<protein>
    <submittedName>
        <fullName evidence="1">Uncharacterized protein</fullName>
    </submittedName>
</protein>
<name>A0A6J5S3M3_9CAUD</name>
<sequence length="117" mass="13029">MEALPQEDEIWGDLYAVHKAAMRDGGRWPTWTPGLVQYATAPGRKVLVEGDGAQAARYLQRFVERGLLVRVESGLGGYRLSTLLVDALYEKFADKIRARALANLTPRERKALGLETT</sequence>
<reference evidence="1" key="1">
    <citation type="submission" date="2020-05" db="EMBL/GenBank/DDBJ databases">
        <authorList>
            <person name="Chiriac C."/>
            <person name="Salcher M."/>
            <person name="Ghai R."/>
            <person name="Kavagutti S V."/>
        </authorList>
    </citation>
    <scope>NUCLEOTIDE SEQUENCE</scope>
</reference>
<evidence type="ECO:0000313" key="1">
    <source>
        <dbReference type="EMBL" id="CAB4203343.1"/>
    </source>
</evidence>